<protein>
    <submittedName>
        <fullName evidence="3">Uncharacterized protein</fullName>
    </submittedName>
</protein>
<keyword evidence="4" id="KW-1185">Reference proteome</keyword>
<feature type="transmembrane region" description="Helical" evidence="2">
    <location>
        <begin position="21"/>
        <end position="40"/>
    </location>
</feature>
<proteinExistence type="predicted"/>
<feature type="transmembrane region" description="Helical" evidence="2">
    <location>
        <begin position="162"/>
        <end position="186"/>
    </location>
</feature>
<dbReference type="EMBL" id="JACHIR010000001">
    <property type="protein sequence ID" value="MBB5890554.1"/>
    <property type="molecule type" value="Genomic_DNA"/>
</dbReference>
<name>A0A7W9KEU2_9PSEU</name>
<keyword evidence="2" id="KW-0812">Transmembrane</keyword>
<evidence type="ECO:0000313" key="4">
    <source>
        <dbReference type="Proteomes" id="UP000585638"/>
    </source>
</evidence>
<feature type="transmembrane region" description="Helical" evidence="2">
    <location>
        <begin position="103"/>
        <end position="122"/>
    </location>
</feature>
<accession>A0A7W9KEU2</accession>
<dbReference type="AlphaFoldDB" id="A0A7W9KEU2"/>
<gene>
    <name evidence="3" type="ORF">BJ998_001750</name>
</gene>
<feature type="region of interest" description="Disordered" evidence="1">
    <location>
        <begin position="197"/>
        <end position="223"/>
    </location>
</feature>
<dbReference type="Proteomes" id="UP000585638">
    <property type="component" value="Unassembled WGS sequence"/>
</dbReference>
<evidence type="ECO:0000256" key="2">
    <source>
        <dbReference type="SAM" id="Phobius"/>
    </source>
</evidence>
<dbReference type="RefSeq" id="WP_184860089.1">
    <property type="nucleotide sequence ID" value="NZ_BAAAWY010000064.1"/>
</dbReference>
<evidence type="ECO:0000313" key="3">
    <source>
        <dbReference type="EMBL" id="MBB5890554.1"/>
    </source>
</evidence>
<comment type="caution">
    <text evidence="3">The sequence shown here is derived from an EMBL/GenBank/DDBJ whole genome shotgun (WGS) entry which is preliminary data.</text>
</comment>
<evidence type="ECO:0000256" key="1">
    <source>
        <dbReference type="SAM" id="MobiDB-lite"/>
    </source>
</evidence>
<keyword evidence="2" id="KW-1133">Transmembrane helix</keyword>
<reference evidence="3 4" key="1">
    <citation type="submission" date="2020-08" db="EMBL/GenBank/DDBJ databases">
        <title>Sequencing the genomes of 1000 actinobacteria strains.</title>
        <authorList>
            <person name="Klenk H.-P."/>
        </authorList>
    </citation>
    <scope>NUCLEOTIDE SEQUENCE [LARGE SCALE GENOMIC DNA]</scope>
    <source>
        <strain evidence="3 4">DSM 43851</strain>
    </source>
</reference>
<organism evidence="3 4">
    <name type="scientific">Kutzneria kofuensis</name>
    <dbReference type="NCBI Taxonomy" id="103725"/>
    <lineage>
        <taxon>Bacteria</taxon>
        <taxon>Bacillati</taxon>
        <taxon>Actinomycetota</taxon>
        <taxon>Actinomycetes</taxon>
        <taxon>Pseudonocardiales</taxon>
        <taxon>Pseudonocardiaceae</taxon>
        <taxon>Kutzneria</taxon>
    </lineage>
</organism>
<sequence length="223" mass="23932">MQGGRRRELARLWQVAVGRPRWQLWAAAAVSLWTLCWIFGQLAERASSPLDVLRVGLGWADVPSGWLDAVTGWLRADRRRPLLGLLAVAGGLLWSSTTERNQLPALLGWLAVMVAAEGIGYAGAVDRALLSLAAFIGLLLVLSVPGRRAFVLRRIVLMPRDVLRAGVTAATLSAVVPLLAPGFVLVRLCRPYVTRPPRPTGNGALPPTGSALTNGDERGVVEP</sequence>
<keyword evidence="2" id="KW-0472">Membrane</keyword>
<feature type="transmembrane region" description="Helical" evidence="2">
    <location>
        <begin position="128"/>
        <end position="150"/>
    </location>
</feature>